<evidence type="ECO:0000256" key="10">
    <source>
        <dbReference type="SAM" id="Phobius"/>
    </source>
</evidence>
<keyword evidence="14" id="KW-1185">Reference proteome</keyword>
<reference evidence="13" key="1">
    <citation type="submission" date="2019-10" db="EMBL/GenBank/DDBJ databases">
        <authorList>
            <person name="Zhang R."/>
            <person name="Pan Y."/>
            <person name="Wang J."/>
            <person name="Ma R."/>
            <person name="Yu S."/>
        </authorList>
    </citation>
    <scope>NUCLEOTIDE SEQUENCE</scope>
    <source>
        <strain evidence="13">LA-IB0</strain>
        <tissue evidence="13">Leaf</tissue>
    </source>
</reference>
<dbReference type="InterPro" id="IPR003607">
    <property type="entry name" value="HD/PDEase_dom"/>
</dbReference>
<dbReference type="GO" id="GO:0016020">
    <property type="term" value="C:membrane"/>
    <property type="evidence" value="ECO:0007669"/>
    <property type="project" value="UniProtKB-SubCell"/>
</dbReference>
<dbReference type="GO" id="GO:0043495">
    <property type="term" value="F:protein-membrane adaptor activity"/>
    <property type="evidence" value="ECO:0007669"/>
    <property type="project" value="TreeGrafter"/>
</dbReference>
<evidence type="ECO:0000256" key="7">
    <source>
        <dbReference type="ARBA" id="ARBA00023134"/>
    </source>
</evidence>
<evidence type="ECO:0000313" key="14">
    <source>
        <dbReference type="Proteomes" id="UP000826271"/>
    </source>
</evidence>
<dbReference type="InterPro" id="IPR006674">
    <property type="entry name" value="HD_domain"/>
</dbReference>
<keyword evidence="7" id="KW-0547">Nucleotide-binding</keyword>
<dbReference type="PANTHER" id="PTHR12911">
    <property type="entry name" value="SAD1/UNC-84-LIKE PROTEIN-RELATED"/>
    <property type="match status" value="1"/>
</dbReference>
<gene>
    <name evidence="13" type="ORF">BUALT_Bualt02G0124200</name>
</gene>
<feature type="transmembrane region" description="Helical" evidence="10">
    <location>
        <begin position="82"/>
        <end position="104"/>
    </location>
</feature>
<dbReference type="Proteomes" id="UP000826271">
    <property type="component" value="Unassembled WGS sequence"/>
</dbReference>
<protein>
    <recommendedName>
        <fullName evidence="3">GTP diphosphokinase</fullName>
        <ecNumber evidence="3">2.7.6.5</ecNumber>
    </recommendedName>
</protein>
<evidence type="ECO:0000256" key="5">
    <source>
        <dbReference type="ARBA" id="ARBA00022989"/>
    </source>
</evidence>
<dbReference type="CDD" id="cd05399">
    <property type="entry name" value="NT_Rel-Spo_like"/>
    <property type="match status" value="1"/>
</dbReference>
<keyword evidence="6" id="KW-0346">Stress response</keyword>
<evidence type="ECO:0000256" key="3">
    <source>
        <dbReference type="ARBA" id="ARBA00013251"/>
    </source>
</evidence>
<evidence type="ECO:0000259" key="12">
    <source>
        <dbReference type="PROSITE" id="PS51831"/>
    </source>
</evidence>
<dbReference type="PANTHER" id="PTHR12911:SF8">
    <property type="entry name" value="KLAROID PROTEIN-RELATED"/>
    <property type="match status" value="1"/>
</dbReference>
<proteinExistence type="inferred from homology"/>
<feature type="region of interest" description="Disordered" evidence="9">
    <location>
        <begin position="709"/>
        <end position="732"/>
    </location>
</feature>
<dbReference type="Pfam" id="PF13328">
    <property type="entry name" value="HD_4"/>
    <property type="match status" value="1"/>
</dbReference>
<dbReference type="InterPro" id="IPR045119">
    <property type="entry name" value="SUN1-5"/>
</dbReference>
<dbReference type="CDD" id="cd00077">
    <property type="entry name" value="HDc"/>
    <property type="match status" value="1"/>
</dbReference>
<dbReference type="InterPro" id="IPR012919">
    <property type="entry name" value="SUN_dom"/>
</dbReference>
<keyword evidence="7" id="KW-0342">GTP-binding</keyword>
<sequence length="732" mass="80802">MSASTVSITANQGPTTRRRAVEKNIATGGSDSANAAVSAGENNDAKLTAGDTAAGILRDARKTPSQSQAKKSGPSRKSTKPIWVTVISILIKNLALLVVFLGFVQMIRLVLLKSGRNVEDFSVISGDFEGKFFEVEKFVKTTMKAMQVQVNAIDRKLEDGMSSVRKEFDEKMEKNGDEMDLKLKAFDVRSDVFEKFMDEFRKKNLLSKEEFGEFFEEFKKGRRNGGSDGGDVSVDEIRDFAREIVEKEIERHAADGLGMVDYALASGGGRVLSHSEPYGVGKMGGAVSWWANRNMVSVKAEKIISPSFGEPGQCFPLKGASGFIEIRLRTAIIPDAVTLEHVAKSVAYDRSSAPKHCRVSGWMQRQGSTDTEVGTGKMFVLTEFTYDLEKSNAQTFKVASVASGPVDTIRLDFASNHGSASHTCIYRLRMRASGYPYLQHCVETAVLLAHIGANSTVVAAGLLHDTVDYSFVTYDHISKSFGVGVPDLVEGLQGRTDTTNKTDEADRLHTMLLAMADARSVLIKLADRMHNMMALDALPLFKQQRKKLNMDEIHHILGLRLIVETEEDCYKALRVVQQLWHEVSGRFKDYIVHPKFNGYDISESKGHFNGYKEGDCKLSSFVLKTVEWTCWVLTWHCETMSTDGSSIGFLDSTKLPCTFPTHSKDCKFSCKPQCGSDELVFVIIIKNNKMSVQEFPANSTMNDLLEKAGRGSSRRTSYGFPAKGGAKATAKP</sequence>
<evidence type="ECO:0000256" key="9">
    <source>
        <dbReference type="SAM" id="MobiDB-lite"/>
    </source>
</evidence>
<evidence type="ECO:0000259" key="11">
    <source>
        <dbReference type="PROSITE" id="PS51469"/>
    </source>
</evidence>
<comment type="caution">
    <text evidence="13">The sequence shown here is derived from an EMBL/GenBank/DDBJ whole genome shotgun (WGS) entry which is preliminary data.</text>
</comment>
<feature type="domain" description="HD" evidence="12">
    <location>
        <begin position="437"/>
        <end position="532"/>
    </location>
</feature>
<dbReference type="PROSITE" id="PS51469">
    <property type="entry name" value="SUN"/>
    <property type="match status" value="1"/>
</dbReference>
<comment type="similarity">
    <text evidence="2">Belongs to the RelA/SpoT family.</text>
</comment>
<accession>A0AAV6Y5W3</accession>
<dbReference type="PROSITE" id="PS51831">
    <property type="entry name" value="HD"/>
    <property type="match status" value="1"/>
</dbReference>
<dbReference type="GO" id="GO:0015969">
    <property type="term" value="P:guanosine tetraphosphate metabolic process"/>
    <property type="evidence" value="ECO:0007669"/>
    <property type="project" value="InterPro"/>
</dbReference>
<dbReference type="AlphaFoldDB" id="A0AAV6Y5W3"/>
<dbReference type="Gene3D" id="1.10.3210.10">
    <property type="entry name" value="Hypothetical protein af1432"/>
    <property type="match status" value="1"/>
</dbReference>
<dbReference type="Pfam" id="PF07738">
    <property type="entry name" value="Sad1_UNC"/>
    <property type="match status" value="1"/>
</dbReference>
<dbReference type="SUPFAM" id="SSF109604">
    <property type="entry name" value="HD-domain/PDEase-like"/>
    <property type="match status" value="1"/>
</dbReference>
<evidence type="ECO:0000256" key="8">
    <source>
        <dbReference type="ARBA" id="ARBA00023136"/>
    </source>
</evidence>
<evidence type="ECO:0000256" key="4">
    <source>
        <dbReference type="ARBA" id="ARBA00022692"/>
    </source>
</evidence>
<dbReference type="SMART" id="SM00954">
    <property type="entry name" value="RelA_SpoT"/>
    <property type="match status" value="1"/>
</dbReference>
<keyword evidence="8 10" id="KW-0472">Membrane</keyword>
<dbReference type="GO" id="GO:0008728">
    <property type="term" value="F:GTP diphosphokinase activity"/>
    <property type="evidence" value="ECO:0007669"/>
    <property type="project" value="UniProtKB-EC"/>
</dbReference>
<name>A0AAV6Y5W3_9LAMI</name>
<dbReference type="EMBL" id="WHWC01000002">
    <property type="protein sequence ID" value="KAG8388422.1"/>
    <property type="molecule type" value="Genomic_DNA"/>
</dbReference>
<organism evidence="13 14">
    <name type="scientific">Buddleja alternifolia</name>
    <dbReference type="NCBI Taxonomy" id="168488"/>
    <lineage>
        <taxon>Eukaryota</taxon>
        <taxon>Viridiplantae</taxon>
        <taxon>Streptophyta</taxon>
        <taxon>Embryophyta</taxon>
        <taxon>Tracheophyta</taxon>
        <taxon>Spermatophyta</taxon>
        <taxon>Magnoliopsida</taxon>
        <taxon>eudicotyledons</taxon>
        <taxon>Gunneridae</taxon>
        <taxon>Pentapetalae</taxon>
        <taxon>asterids</taxon>
        <taxon>lamiids</taxon>
        <taxon>Lamiales</taxon>
        <taxon>Scrophulariaceae</taxon>
        <taxon>Buddlejeae</taxon>
        <taxon>Buddleja</taxon>
    </lineage>
</organism>
<evidence type="ECO:0000256" key="1">
    <source>
        <dbReference type="ARBA" id="ARBA00004370"/>
    </source>
</evidence>
<dbReference type="InterPro" id="IPR007685">
    <property type="entry name" value="RelA_SpoT"/>
</dbReference>
<feature type="domain" description="SUN" evidence="11">
    <location>
        <begin position="267"/>
        <end position="435"/>
    </location>
</feature>
<evidence type="ECO:0000256" key="6">
    <source>
        <dbReference type="ARBA" id="ARBA00023016"/>
    </source>
</evidence>
<comment type="subcellular location">
    <subcellularLocation>
        <location evidence="1">Membrane</location>
    </subcellularLocation>
</comment>
<dbReference type="InterPro" id="IPR043519">
    <property type="entry name" value="NT_sf"/>
</dbReference>
<feature type="compositionally biased region" description="Low complexity" evidence="9">
    <location>
        <begin position="723"/>
        <end position="732"/>
    </location>
</feature>
<dbReference type="Gene3D" id="2.60.120.260">
    <property type="entry name" value="Galactose-binding domain-like"/>
    <property type="match status" value="1"/>
</dbReference>
<dbReference type="SMART" id="SM00471">
    <property type="entry name" value="HDc"/>
    <property type="match status" value="1"/>
</dbReference>
<evidence type="ECO:0000256" key="2">
    <source>
        <dbReference type="ARBA" id="ARBA00007476"/>
    </source>
</evidence>
<evidence type="ECO:0000313" key="13">
    <source>
        <dbReference type="EMBL" id="KAG8388422.1"/>
    </source>
</evidence>
<dbReference type="GO" id="GO:0005525">
    <property type="term" value="F:GTP binding"/>
    <property type="evidence" value="ECO:0007669"/>
    <property type="project" value="UniProtKB-KW"/>
</dbReference>
<feature type="region of interest" description="Disordered" evidence="9">
    <location>
        <begin position="58"/>
        <end position="78"/>
    </location>
</feature>
<dbReference type="EC" id="2.7.6.5" evidence="3"/>
<keyword evidence="4 10" id="KW-0812">Transmembrane</keyword>
<dbReference type="GO" id="GO:0005635">
    <property type="term" value="C:nuclear envelope"/>
    <property type="evidence" value="ECO:0007669"/>
    <property type="project" value="TreeGrafter"/>
</dbReference>
<keyword evidence="5 10" id="KW-1133">Transmembrane helix</keyword>
<dbReference type="SUPFAM" id="SSF81301">
    <property type="entry name" value="Nucleotidyltransferase"/>
    <property type="match status" value="1"/>
</dbReference>